<evidence type="ECO:0000256" key="3">
    <source>
        <dbReference type="ARBA" id="ARBA00022651"/>
    </source>
</evidence>
<evidence type="ECO:0000313" key="10">
    <source>
        <dbReference type="Proteomes" id="UP000316727"/>
    </source>
</evidence>
<evidence type="ECO:0000256" key="7">
    <source>
        <dbReference type="ARBA" id="ARBA00023326"/>
    </source>
</evidence>
<feature type="chain" id="PRO_5021244906" description="Esterase" evidence="8">
    <location>
        <begin position="20"/>
        <end position="292"/>
    </location>
</feature>
<dbReference type="RefSeq" id="WP_140623261.1">
    <property type="nucleotide sequence ID" value="NZ_VFRQ01000012.1"/>
</dbReference>
<dbReference type="Proteomes" id="UP000316727">
    <property type="component" value="Unassembled WGS sequence"/>
</dbReference>
<dbReference type="PANTHER" id="PTHR38050">
    <property type="match status" value="1"/>
</dbReference>
<feature type="signal peptide" evidence="8">
    <location>
        <begin position="1"/>
        <end position="19"/>
    </location>
</feature>
<dbReference type="OrthoDB" id="9764953at2"/>
<reference evidence="9 10" key="1">
    <citation type="submission" date="2019-06" db="EMBL/GenBank/DDBJ databases">
        <title>A novel bacterium of genus Pontibacter, isolated from marine sediment.</title>
        <authorList>
            <person name="Huang H."/>
            <person name="Mo K."/>
            <person name="Hu Y."/>
        </authorList>
    </citation>
    <scope>NUCLEOTIDE SEQUENCE [LARGE SCALE GENOMIC DNA]</scope>
    <source>
        <strain evidence="9 10">HB172049</strain>
    </source>
</reference>
<dbReference type="AlphaFoldDB" id="A0A501WA80"/>
<evidence type="ECO:0008006" key="11">
    <source>
        <dbReference type="Google" id="ProtNLM"/>
    </source>
</evidence>
<dbReference type="GO" id="GO:0005576">
    <property type="term" value="C:extracellular region"/>
    <property type="evidence" value="ECO:0007669"/>
    <property type="project" value="UniProtKB-SubCell"/>
</dbReference>
<dbReference type="InterPro" id="IPR000801">
    <property type="entry name" value="Esterase-like"/>
</dbReference>
<comment type="caution">
    <text evidence="9">The sequence shown here is derived from an EMBL/GenBank/DDBJ whole genome shotgun (WGS) entry which is preliminary data.</text>
</comment>
<dbReference type="InterPro" id="IPR029058">
    <property type="entry name" value="AB_hydrolase_fold"/>
</dbReference>
<keyword evidence="6" id="KW-0119">Carbohydrate metabolism</keyword>
<sequence>MLKLLITAVLLATAITVSAQVQSFQFEGVKRKFLLYLPASYQSNPNHSYPLVFNFHGGGMSIAEQMLYTRMNEAADKHNFIVVYPSGIKQDWNVGFEMSYQKGTNDVGFVKAILDSLKQTYRIDEKAIFATGLSRGGFFCHRLAAEMPDDFAAIASIGGPLPDSVKYYHQGDKKVSVMQVHGTADEVVKYDGKTNAYASASDTYSYWAIRNGLAGRKESMKVVNADKKDDTSVTIQEVSDGNIAVSLITVENGGHTWPGGVAYNIGYPLGYTTRDIDINEIMWRFFSKNRKH</sequence>
<keyword evidence="7" id="KW-0624">Polysaccharide degradation</keyword>
<keyword evidence="3" id="KW-0858">Xylan degradation</keyword>
<dbReference type="SUPFAM" id="SSF53474">
    <property type="entry name" value="alpha/beta-Hydrolases"/>
    <property type="match status" value="1"/>
</dbReference>
<name>A0A501WA80_9BACT</name>
<proteinExistence type="predicted"/>
<dbReference type="GO" id="GO:0030600">
    <property type="term" value="F:feruloyl esterase activity"/>
    <property type="evidence" value="ECO:0007669"/>
    <property type="project" value="InterPro"/>
</dbReference>
<keyword evidence="10" id="KW-1185">Reference proteome</keyword>
<evidence type="ECO:0000256" key="5">
    <source>
        <dbReference type="ARBA" id="ARBA00022801"/>
    </source>
</evidence>
<keyword evidence="5" id="KW-0378">Hydrolase</keyword>
<evidence type="ECO:0000256" key="1">
    <source>
        <dbReference type="ARBA" id="ARBA00004613"/>
    </source>
</evidence>
<dbReference type="PANTHER" id="PTHR38050:SF2">
    <property type="entry name" value="FERULOYL ESTERASE C-RELATED"/>
    <property type="match status" value="1"/>
</dbReference>
<evidence type="ECO:0000256" key="8">
    <source>
        <dbReference type="SAM" id="SignalP"/>
    </source>
</evidence>
<evidence type="ECO:0000313" key="9">
    <source>
        <dbReference type="EMBL" id="TPE42486.1"/>
    </source>
</evidence>
<keyword evidence="2" id="KW-0964">Secreted</keyword>
<comment type="subcellular location">
    <subcellularLocation>
        <location evidence="1">Secreted</location>
    </subcellularLocation>
</comment>
<protein>
    <recommendedName>
        <fullName evidence="11">Esterase</fullName>
    </recommendedName>
</protein>
<keyword evidence="4 8" id="KW-0732">Signal</keyword>
<organism evidence="9 10">
    <name type="scientific">Pontibacter mangrovi</name>
    <dbReference type="NCBI Taxonomy" id="2589816"/>
    <lineage>
        <taxon>Bacteria</taxon>
        <taxon>Pseudomonadati</taxon>
        <taxon>Bacteroidota</taxon>
        <taxon>Cytophagia</taxon>
        <taxon>Cytophagales</taxon>
        <taxon>Hymenobacteraceae</taxon>
        <taxon>Pontibacter</taxon>
    </lineage>
</organism>
<evidence type="ECO:0000256" key="6">
    <source>
        <dbReference type="ARBA" id="ARBA00023277"/>
    </source>
</evidence>
<dbReference type="Gene3D" id="3.40.50.1820">
    <property type="entry name" value="alpha/beta hydrolase"/>
    <property type="match status" value="1"/>
</dbReference>
<evidence type="ECO:0000256" key="4">
    <source>
        <dbReference type="ARBA" id="ARBA00022729"/>
    </source>
</evidence>
<evidence type="ECO:0000256" key="2">
    <source>
        <dbReference type="ARBA" id="ARBA00022525"/>
    </source>
</evidence>
<dbReference type="Pfam" id="PF00756">
    <property type="entry name" value="Esterase"/>
    <property type="match status" value="1"/>
</dbReference>
<accession>A0A501WA80</accession>
<gene>
    <name evidence="9" type="ORF">FJM65_17955</name>
</gene>
<dbReference type="EMBL" id="VFRQ01000012">
    <property type="protein sequence ID" value="TPE42486.1"/>
    <property type="molecule type" value="Genomic_DNA"/>
</dbReference>
<dbReference type="GO" id="GO:0045493">
    <property type="term" value="P:xylan catabolic process"/>
    <property type="evidence" value="ECO:0007669"/>
    <property type="project" value="UniProtKB-KW"/>
</dbReference>
<dbReference type="InterPro" id="IPR043595">
    <property type="entry name" value="FaeB/C/D"/>
</dbReference>